<organism evidence="1 2">
    <name type="scientific">Gossypium australe</name>
    <dbReference type="NCBI Taxonomy" id="47621"/>
    <lineage>
        <taxon>Eukaryota</taxon>
        <taxon>Viridiplantae</taxon>
        <taxon>Streptophyta</taxon>
        <taxon>Embryophyta</taxon>
        <taxon>Tracheophyta</taxon>
        <taxon>Spermatophyta</taxon>
        <taxon>Magnoliopsida</taxon>
        <taxon>eudicotyledons</taxon>
        <taxon>Gunneridae</taxon>
        <taxon>Pentapetalae</taxon>
        <taxon>rosids</taxon>
        <taxon>malvids</taxon>
        <taxon>Malvales</taxon>
        <taxon>Malvaceae</taxon>
        <taxon>Malvoideae</taxon>
        <taxon>Gossypium</taxon>
    </lineage>
</organism>
<accession>A0A5B6V006</accession>
<name>A0A5B6V006_9ROSI</name>
<dbReference type="GO" id="GO:0008168">
    <property type="term" value="F:methyltransferase activity"/>
    <property type="evidence" value="ECO:0007669"/>
    <property type="project" value="UniProtKB-KW"/>
</dbReference>
<dbReference type="GO" id="GO:0032259">
    <property type="term" value="P:methylation"/>
    <property type="evidence" value="ECO:0007669"/>
    <property type="project" value="UniProtKB-KW"/>
</dbReference>
<proteinExistence type="predicted"/>
<gene>
    <name evidence="1" type="ORF">EPI10_028747</name>
</gene>
<keyword evidence="2" id="KW-1185">Reference proteome</keyword>
<comment type="caution">
    <text evidence="1">The sequence shown here is derived from an EMBL/GenBank/DDBJ whole genome shotgun (WGS) entry which is preliminary data.</text>
</comment>
<sequence>MSFESNRAVLDEVDCNVLASGHEATQGVLAFKGQESEVCGAFFRKSSYARIDKIHKCGAEEFRGKINDDPARANYWLENTLMVLDELLCSTEDYLRCIVSLLKEEAYQWWVTLTVVAEFRKKYISQQYLEKKNKEFFELKDGQRIVAEYEREFIWPSKYTREIVSIEADMCIWFEGGLNKNI</sequence>
<evidence type="ECO:0000313" key="2">
    <source>
        <dbReference type="Proteomes" id="UP000325315"/>
    </source>
</evidence>
<protein>
    <submittedName>
        <fullName evidence="1">Hexaprenyldihydroxybenzoate methyltransferase, mitochondrial-like protein</fullName>
    </submittedName>
</protein>
<keyword evidence="1" id="KW-0489">Methyltransferase</keyword>
<evidence type="ECO:0000313" key="1">
    <source>
        <dbReference type="EMBL" id="KAA3462245.1"/>
    </source>
</evidence>
<dbReference type="Proteomes" id="UP000325315">
    <property type="component" value="Unassembled WGS sequence"/>
</dbReference>
<keyword evidence="1" id="KW-0808">Transferase</keyword>
<dbReference type="OrthoDB" id="1936908at2759"/>
<reference evidence="2" key="1">
    <citation type="journal article" date="2019" name="Plant Biotechnol. J.">
        <title>Genome sequencing of the Australian wild diploid species Gossypium australe highlights disease resistance and delayed gland morphogenesis.</title>
        <authorList>
            <person name="Cai Y."/>
            <person name="Cai X."/>
            <person name="Wang Q."/>
            <person name="Wang P."/>
            <person name="Zhang Y."/>
            <person name="Cai C."/>
            <person name="Xu Y."/>
            <person name="Wang K."/>
            <person name="Zhou Z."/>
            <person name="Wang C."/>
            <person name="Geng S."/>
            <person name="Li B."/>
            <person name="Dong Q."/>
            <person name="Hou Y."/>
            <person name="Wang H."/>
            <person name="Ai P."/>
            <person name="Liu Z."/>
            <person name="Yi F."/>
            <person name="Sun M."/>
            <person name="An G."/>
            <person name="Cheng J."/>
            <person name="Zhang Y."/>
            <person name="Shi Q."/>
            <person name="Xie Y."/>
            <person name="Shi X."/>
            <person name="Chang Y."/>
            <person name="Huang F."/>
            <person name="Chen Y."/>
            <person name="Hong S."/>
            <person name="Mi L."/>
            <person name="Sun Q."/>
            <person name="Zhang L."/>
            <person name="Zhou B."/>
            <person name="Peng R."/>
            <person name="Zhang X."/>
            <person name="Liu F."/>
        </authorList>
    </citation>
    <scope>NUCLEOTIDE SEQUENCE [LARGE SCALE GENOMIC DNA]</scope>
    <source>
        <strain evidence="2">cv. PA1801</strain>
    </source>
</reference>
<dbReference type="PANTHER" id="PTHR34482:SF36">
    <property type="entry name" value="RETROTRANSPOSON GAG DOMAIN-CONTAINING PROTEIN"/>
    <property type="match status" value="1"/>
</dbReference>
<dbReference type="EMBL" id="SMMG02000009">
    <property type="protein sequence ID" value="KAA3462245.1"/>
    <property type="molecule type" value="Genomic_DNA"/>
</dbReference>
<dbReference type="PANTHER" id="PTHR34482">
    <property type="entry name" value="DNA DAMAGE-INDUCIBLE PROTEIN 1-LIKE"/>
    <property type="match status" value="1"/>
</dbReference>
<dbReference type="AlphaFoldDB" id="A0A5B6V006"/>